<dbReference type="AlphaFoldDB" id="A0ABD0Y7F1"/>
<accession>A0ABD0Y7F1</accession>
<dbReference type="PIRSF" id="PIRSF005719">
    <property type="entry name" value="SMC"/>
    <property type="match status" value="1"/>
</dbReference>
<name>A0ABD0Y7F1_9HEMI</name>
<dbReference type="InterPro" id="IPR027417">
    <property type="entry name" value="P-loop_NTPase"/>
</dbReference>
<dbReference type="SUPFAM" id="SSF75553">
    <property type="entry name" value="Smc hinge domain"/>
    <property type="match status" value="1"/>
</dbReference>
<dbReference type="FunFam" id="1.20.1060.20:FF:000001">
    <property type="entry name" value="Structural maintenance of chromosomes 1A"/>
    <property type="match status" value="1"/>
</dbReference>
<sequence length="1227" mass="141703">MPPFLHSIEVENFKSYRGKFTIGPLKSFTAVVGPNGSGKSNFMDAISFVMGEKTSALRVKRLSDLIHGASIGHPISKVASVTAVFLMEGGNYKRFTRTVQGTSSDYKINREAVTTQRYLADLESMGINVKAKNFLVFQGAVESIAMKNPKELTSLFEEISGSGSLKEEYERLKSEVLKAEEETNFSYLKKRGVVAERKEAKMEKDEAEKYQRLKDELAEKEVEYQLFRLYYNENDIKHYETELVKKKREVEKIEKKKENAEEVLKEKKKEQGKANRELAKVDQEIREVEAEVNKKRPSFIRSKERTAHLQKKLNTAKKSLAEAKQAAEAHREDTRQLEEELAEVNRKREEYEVMEKDQSQSQGRDVQLEDTQVQEYNNLKIEAQKKSAQYLQELDSINREQKAEQDQLDNEIRLKLQLENQIRQKGHERDEAQKRVDKLNDHIRASEQSLEEQRKLHLDLQSDVGTSKDKVKELQAELESIMEQLGDARVDKHEDSRRKKKQEIVENFKRNFPTGVYDRMINMCHPQHKKYNVAVTKVLGKYMEAIVVDTEKTARSCIQYLKENLLDPETFLPLDYIQTKPLKERLRAIKDPKNTKLLYDILNFSPADIKQAVLFATNNALVCDTPEDAMRAAYEIDGQNRYDAVALDGTFYQKSGIMSGGSLDLARKAKRWDEKHMSQLKAKKEKLTDELREAVKKSRKESELNTVESQIRGLDTRLRYARQDKEKTLKQIQELENELVGLETRYEESGPRREKIEKSMAERDVRIQEMKERMNSVEDVVFKDFCNKIGMDNIRQYEERELRSQQERMKKRMEFENQKNRIINQLEFEKSKDKKIKDNVTRWETTVRDDEEELNVARLAEQKQQMELEKDMKQIEELKSKRLGIKQEVDKMEEIIGKARREVGSIAKDIQAAQKTVSNIEAKLEMKKSDRHSILMHCKMEDITIPMLHGNMEDIGQESSTLDTSNMDTTGQSQQIYDRESRITIDYSSLSDNLKDIDDDDVKKTGDKLSKVINEQSLMLQKIQAPNMKAIEKLELARGKLQVTNEEFENARRKAKKAKQNFERVKKERFDKFTECFEHVSNIIDNIYKSLAKNPSAQAYLASENPEEPYLDGISYNCVAPGKRFQPMSNLSGGEKTIAALALLFAVHSYHPAPFFVLDEIDAALDNTNIGKVASYIHESTSSLQTIVISLKEEFFSHAESLVGICPDVSSIMGILKICFDTGIFCG</sequence>
<comment type="similarity">
    <text evidence="3">Belongs to the SMC family. SMC1 subfamily.</text>
</comment>
<evidence type="ECO:0000256" key="3">
    <source>
        <dbReference type="ARBA" id="ARBA00005597"/>
    </source>
</evidence>
<dbReference type="FunFam" id="3.40.50.300:FF:000564">
    <property type="entry name" value="Structural maintenance of chromosomes 1A"/>
    <property type="match status" value="1"/>
</dbReference>
<organism evidence="14 15">
    <name type="scientific">Ranatra chinensis</name>
    <dbReference type="NCBI Taxonomy" id="642074"/>
    <lineage>
        <taxon>Eukaryota</taxon>
        <taxon>Metazoa</taxon>
        <taxon>Ecdysozoa</taxon>
        <taxon>Arthropoda</taxon>
        <taxon>Hexapoda</taxon>
        <taxon>Insecta</taxon>
        <taxon>Pterygota</taxon>
        <taxon>Neoptera</taxon>
        <taxon>Paraneoptera</taxon>
        <taxon>Hemiptera</taxon>
        <taxon>Heteroptera</taxon>
        <taxon>Panheteroptera</taxon>
        <taxon>Nepomorpha</taxon>
        <taxon>Nepidae</taxon>
        <taxon>Ranatrinae</taxon>
        <taxon>Ranatra</taxon>
    </lineage>
</organism>
<evidence type="ECO:0000256" key="4">
    <source>
        <dbReference type="ARBA" id="ARBA00022454"/>
    </source>
</evidence>
<dbReference type="Proteomes" id="UP001558652">
    <property type="component" value="Unassembled WGS sequence"/>
</dbReference>
<protein>
    <recommendedName>
        <fullName evidence="10">Structural maintenance of chromosomes protein</fullName>
    </recommendedName>
</protein>
<evidence type="ECO:0000256" key="8">
    <source>
        <dbReference type="ARBA" id="ARBA00023242"/>
    </source>
</evidence>
<evidence type="ECO:0000259" key="13">
    <source>
        <dbReference type="SMART" id="SM00968"/>
    </source>
</evidence>
<comment type="subcellular location">
    <subcellularLocation>
        <location evidence="2">Chromosome</location>
    </subcellularLocation>
    <subcellularLocation>
        <location evidence="1 10">Nucleus</location>
    </subcellularLocation>
</comment>
<evidence type="ECO:0000256" key="1">
    <source>
        <dbReference type="ARBA" id="ARBA00004123"/>
    </source>
</evidence>
<gene>
    <name evidence="14" type="ORF">AAG570_002402</name>
</gene>
<reference evidence="14 15" key="1">
    <citation type="submission" date="2024-07" db="EMBL/GenBank/DDBJ databases">
        <title>Chromosome-level genome assembly of the water stick insect Ranatra chinensis (Heteroptera: Nepidae).</title>
        <authorList>
            <person name="Liu X."/>
        </authorList>
    </citation>
    <scope>NUCLEOTIDE SEQUENCE [LARGE SCALE GENOMIC DNA]</scope>
    <source>
        <strain evidence="14">Cailab_2021Rc</strain>
        <tissue evidence="14">Muscle</tissue>
    </source>
</reference>
<keyword evidence="15" id="KW-1185">Reference proteome</keyword>
<feature type="coiled-coil region" evidence="11">
    <location>
        <begin position="677"/>
        <end position="745"/>
    </location>
</feature>
<evidence type="ECO:0000256" key="12">
    <source>
        <dbReference type="SAM" id="MobiDB-lite"/>
    </source>
</evidence>
<dbReference type="Pfam" id="PF06470">
    <property type="entry name" value="SMC_hinge"/>
    <property type="match status" value="1"/>
</dbReference>
<evidence type="ECO:0000256" key="9">
    <source>
        <dbReference type="ARBA" id="ARBA00023306"/>
    </source>
</evidence>
<keyword evidence="5" id="KW-0132">Cell division</keyword>
<feature type="region of interest" description="Disordered" evidence="12">
    <location>
        <begin position="313"/>
        <end position="368"/>
    </location>
</feature>
<dbReference type="EMBL" id="JBFDAA010000012">
    <property type="protein sequence ID" value="KAL1123316.1"/>
    <property type="molecule type" value="Genomic_DNA"/>
</dbReference>
<keyword evidence="9" id="KW-0131">Cell cycle</keyword>
<evidence type="ECO:0000256" key="2">
    <source>
        <dbReference type="ARBA" id="ARBA00004286"/>
    </source>
</evidence>
<keyword evidence="8 10" id="KW-0539">Nucleus</keyword>
<evidence type="ECO:0000256" key="11">
    <source>
        <dbReference type="SAM" id="Coils"/>
    </source>
</evidence>
<dbReference type="InterPro" id="IPR024704">
    <property type="entry name" value="SMC"/>
</dbReference>
<evidence type="ECO:0000256" key="5">
    <source>
        <dbReference type="ARBA" id="ARBA00022618"/>
    </source>
</evidence>
<dbReference type="PANTHER" id="PTHR18937:SF12">
    <property type="entry name" value="STRUCTURAL MAINTENANCE OF CHROMOSOMES PROTEIN"/>
    <property type="match status" value="1"/>
</dbReference>
<proteinExistence type="inferred from homology"/>
<evidence type="ECO:0000256" key="10">
    <source>
        <dbReference type="PIRNR" id="PIRNR005719"/>
    </source>
</evidence>
<evidence type="ECO:0000313" key="14">
    <source>
        <dbReference type="EMBL" id="KAL1123316.1"/>
    </source>
</evidence>
<dbReference type="CDD" id="cd03275">
    <property type="entry name" value="ABC_SMC1_euk"/>
    <property type="match status" value="1"/>
</dbReference>
<dbReference type="GO" id="GO:0005694">
    <property type="term" value="C:chromosome"/>
    <property type="evidence" value="ECO:0007669"/>
    <property type="project" value="UniProtKB-SubCell"/>
</dbReference>
<evidence type="ECO:0000256" key="7">
    <source>
        <dbReference type="ARBA" id="ARBA00023054"/>
    </source>
</evidence>
<dbReference type="SUPFAM" id="SSF52540">
    <property type="entry name" value="P-loop containing nucleoside triphosphate hydrolases"/>
    <property type="match status" value="1"/>
</dbReference>
<feature type="coiled-coil region" evidence="11">
    <location>
        <begin position="799"/>
        <end position="930"/>
    </location>
</feature>
<keyword evidence="6" id="KW-0498">Mitosis</keyword>
<keyword evidence="7 11" id="KW-0175">Coiled coil</keyword>
<evidence type="ECO:0000256" key="6">
    <source>
        <dbReference type="ARBA" id="ARBA00022776"/>
    </source>
</evidence>
<dbReference type="SMART" id="SM00968">
    <property type="entry name" value="SMC_hinge"/>
    <property type="match status" value="1"/>
</dbReference>
<feature type="coiled-coil region" evidence="11">
    <location>
        <begin position="1031"/>
        <end position="1068"/>
    </location>
</feature>
<dbReference type="Gene3D" id="3.40.50.300">
    <property type="entry name" value="P-loop containing nucleotide triphosphate hydrolases"/>
    <property type="match status" value="2"/>
</dbReference>
<dbReference type="PANTHER" id="PTHR18937">
    <property type="entry name" value="STRUCTURAL MAINTENANCE OF CHROMOSOMES SMC FAMILY MEMBER"/>
    <property type="match status" value="1"/>
</dbReference>
<feature type="compositionally biased region" description="Polar residues" evidence="12">
    <location>
        <begin position="359"/>
        <end position="368"/>
    </location>
</feature>
<feature type="domain" description="SMC hinge" evidence="13">
    <location>
        <begin position="514"/>
        <end position="633"/>
    </location>
</feature>
<comment type="caution">
    <text evidence="14">The sequence shown here is derived from an EMBL/GenBank/DDBJ whole genome shotgun (WGS) entry which is preliminary data.</text>
</comment>
<evidence type="ECO:0000313" key="15">
    <source>
        <dbReference type="Proteomes" id="UP001558652"/>
    </source>
</evidence>
<dbReference type="GO" id="GO:0051301">
    <property type="term" value="P:cell division"/>
    <property type="evidence" value="ECO:0007669"/>
    <property type="project" value="UniProtKB-KW"/>
</dbReference>
<dbReference type="Pfam" id="PF02463">
    <property type="entry name" value="SMC_N"/>
    <property type="match status" value="1"/>
</dbReference>
<dbReference type="InterPro" id="IPR003395">
    <property type="entry name" value="RecF/RecN/SMC_N"/>
</dbReference>
<dbReference type="InterPro" id="IPR028468">
    <property type="entry name" value="Smc1_ABC"/>
</dbReference>
<dbReference type="Gene3D" id="1.20.1060.20">
    <property type="match status" value="1"/>
</dbReference>
<keyword evidence="4" id="KW-0158">Chromosome</keyword>
<dbReference type="Gene3D" id="3.30.70.1620">
    <property type="match status" value="1"/>
</dbReference>
<dbReference type="InterPro" id="IPR036277">
    <property type="entry name" value="SMC_hinge_sf"/>
</dbReference>
<feature type="compositionally biased region" description="Basic and acidic residues" evidence="12">
    <location>
        <begin position="319"/>
        <end position="358"/>
    </location>
</feature>
<dbReference type="GO" id="GO:0005634">
    <property type="term" value="C:nucleus"/>
    <property type="evidence" value="ECO:0007669"/>
    <property type="project" value="UniProtKB-SubCell"/>
</dbReference>
<dbReference type="InterPro" id="IPR010935">
    <property type="entry name" value="SMC_hinge"/>
</dbReference>